<dbReference type="OrthoDB" id="10507037at2759"/>
<name>A0A9N9B907_9GLOM</name>
<evidence type="ECO:0000313" key="1">
    <source>
        <dbReference type="EMBL" id="CAG8555091.1"/>
    </source>
</evidence>
<keyword evidence="2" id="KW-1185">Reference proteome</keyword>
<evidence type="ECO:0000313" key="2">
    <source>
        <dbReference type="Proteomes" id="UP000789706"/>
    </source>
</evidence>
<gene>
    <name evidence="1" type="ORF">DEBURN_LOCUS7299</name>
</gene>
<dbReference type="EMBL" id="CAJVPK010000860">
    <property type="protein sequence ID" value="CAG8555091.1"/>
    <property type="molecule type" value="Genomic_DNA"/>
</dbReference>
<proteinExistence type="predicted"/>
<protein>
    <submittedName>
        <fullName evidence="1">6981_t:CDS:1</fullName>
    </submittedName>
</protein>
<comment type="caution">
    <text evidence="1">The sequence shown here is derived from an EMBL/GenBank/DDBJ whole genome shotgun (WGS) entry which is preliminary data.</text>
</comment>
<dbReference type="Proteomes" id="UP000789706">
    <property type="component" value="Unassembled WGS sequence"/>
</dbReference>
<reference evidence="1" key="1">
    <citation type="submission" date="2021-06" db="EMBL/GenBank/DDBJ databases">
        <authorList>
            <person name="Kallberg Y."/>
            <person name="Tangrot J."/>
            <person name="Rosling A."/>
        </authorList>
    </citation>
    <scope>NUCLEOTIDE SEQUENCE</scope>
    <source>
        <strain evidence="1">AZ414A</strain>
    </source>
</reference>
<sequence>MLIIQDKYIFYSTADSKSKEFQNHNEQNSYLSFDFKLNVVKTSSYVKKQIKKTIPNKQITTIKKELYAIAKNVKASHNSCIKVIDYVDFVNNEIPFEATAEITAIGYRYKKDGTIIKNAKVDEDAVNLFLKFQAKVQGIFCGSYVLRTYRKLDDMILESSVAILNPINSDGHPSGLILST</sequence>
<dbReference type="AlphaFoldDB" id="A0A9N9B907"/>
<accession>A0A9N9B907</accession>
<organism evidence="1 2">
    <name type="scientific">Diversispora eburnea</name>
    <dbReference type="NCBI Taxonomy" id="1213867"/>
    <lineage>
        <taxon>Eukaryota</taxon>
        <taxon>Fungi</taxon>
        <taxon>Fungi incertae sedis</taxon>
        <taxon>Mucoromycota</taxon>
        <taxon>Glomeromycotina</taxon>
        <taxon>Glomeromycetes</taxon>
        <taxon>Diversisporales</taxon>
        <taxon>Diversisporaceae</taxon>
        <taxon>Diversispora</taxon>
    </lineage>
</organism>